<dbReference type="PANTHER" id="PTHR30602:SF12">
    <property type="entry name" value="AMINO-ACID ACETYLTRANSFERASE NAGS1, CHLOROPLASTIC-RELATED"/>
    <property type="match status" value="1"/>
</dbReference>
<dbReference type="PROSITE" id="PS51186">
    <property type="entry name" value="GNAT"/>
    <property type="match status" value="1"/>
</dbReference>
<dbReference type="SUPFAM" id="SSF53633">
    <property type="entry name" value="Carbamate kinase-like"/>
    <property type="match status" value="1"/>
</dbReference>
<dbReference type="InterPro" id="IPR036393">
    <property type="entry name" value="AceGlu_kinase-like_sf"/>
</dbReference>
<reference evidence="10" key="1">
    <citation type="journal article" date="2017" name="J. Antimicrob. Chemother.">
        <title>Emergence and genomic analysis of MDR Laribacter hongkongensis strain HLGZ1 from Guangzhou, China.</title>
        <authorList>
            <person name="Wu H.K."/>
            <person name="Chen J.H."/>
            <person name="Yang L."/>
            <person name="Li A.R."/>
            <person name="Su D.H."/>
            <person name="Lin Y.P."/>
            <person name="Chen D.Q."/>
        </authorList>
    </citation>
    <scope>NUCLEOTIDE SEQUENCE</scope>
    <source>
        <strain evidence="10">HLGZ1</strain>
    </source>
</reference>
<gene>
    <name evidence="8 11" type="primary">argA</name>
    <name evidence="11" type="ORF">LH440_07065</name>
    <name evidence="10" type="ORF">LHGZ1_2408</name>
</gene>
<dbReference type="Pfam" id="PF00583">
    <property type="entry name" value="Acetyltransf_1"/>
    <property type="match status" value="1"/>
</dbReference>
<dbReference type="Gene3D" id="3.40.630.30">
    <property type="match status" value="1"/>
</dbReference>
<dbReference type="GO" id="GO:0004042">
    <property type="term" value="F:L-glutamate N-acetyltransferase activity"/>
    <property type="evidence" value="ECO:0007669"/>
    <property type="project" value="UniProtKB-UniRule"/>
</dbReference>
<dbReference type="Gene3D" id="3.40.1160.10">
    <property type="entry name" value="Acetylglutamate kinase-like"/>
    <property type="match status" value="1"/>
</dbReference>
<dbReference type="HAMAP" id="MF_01105">
    <property type="entry name" value="N_acetyl_glu_synth"/>
    <property type="match status" value="1"/>
</dbReference>
<protein>
    <recommendedName>
        <fullName evidence="8">Amino-acid acetyltransferase</fullName>
        <ecNumber evidence="8">2.3.1.1</ecNumber>
    </recommendedName>
    <alternativeName>
        <fullName evidence="8">N-acetylglutamate synthase</fullName>
        <shortName evidence="8">AGS</shortName>
        <shortName evidence="8">NAGS</shortName>
    </alternativeName>
</protein>
<dbReference type="InterPro" id="IPR033719">
    <property type="entry name" value="NAGS_kin"/>
</dbReference>
<dbReference type="Proteomes" id="UP001200247">
    <property type="component" value="Unassembled WGS sequence"/>
</dbReference>
<evidence type="ECO:0000256" key="7">
    <source>
        <dbReference type="ARBA" id="ARBA00048372"/>
    </source>
</evidence>
<comment type="pathway">
    <text evidence="1 8">Amino-acid biosynthesis; L-arginine biosynthesis; N(2)-acetyl-L-ornithine from L-glutamate: step 1/4.</text>
</comment>
<dbReference type="NCBIfam" id="TIGR01890">
    <property type="entry name" value="N-Ac-Glu-synth"/>
    <property type="match status" value="1"/>
</dbReference>
<reference evidence="12" key="2">
    <citation type="submission" date="2017-06" db="EMBL/GenBank/DDBJ databases">
        <title>Whole genome sequence of Laribacter hongkongensis LHGZ1.</title>
        <authorList>
            <person name="Chen D."/>
            <person name="Wu H."/>
            <person name="Chen J."/>
        </authorList>
    </citation>
    <scope>NUCLEOTIDE SEQUENCE [LARGE SCALE GENOMIC DNA]</scope>
    <source>
        <strain evidence="12">LHGZ1</strain>
    </source>
</reference>
<evidence type="ECO:0000256" key="3">
    <source>
        <dbReference type="ARBA" id="ARBA00022571"/>
    </source>
</evidence>
<keyword evidence="4 8" id="KW-0028">Amino-acid biosynthesis</keyword>
<accession>A0A248LL56</accession>
<dbReference type="EC" id="2.3.1.1" evidence="8"/>
<keyword evidence="8" id="KW-0963">Cytoplasm</keyword>
<dbReference type="GO" id="GO:0006526">
    <property type="term" value="P:L-arginine biosynthetic process"/>
    <property type="evidence" value="ECO:0007669"/>
    <property type="project" value="UniProtKB-UniRule"/>
</dbReference>
<dbReference type="CDD" id="cd04237">
    <property type="entry name" value="AAK_NAGS-ABP"/>
    <property type="match status" value="1"/>
</dbReference>
<evidence type="ECO:0000313" key="11">
    <source>
        <dbReference type="EMBL" id="MCG9025664.1"/>
    </source>
</evidence>
<dbReference type="SUPFAM" id="SSF55729">
    <property type="entry name" value="Acyl-CoA N-acyltransferases (Nat)"/>
    <property type="match status" value="1"/>
</dbReference>
<dbReference type="RefSeq" id="WP_088861982.1">
    <property type="nucleotide sequence ID" value="NZ_CP022115.1"/>
</dbReference>
<keyword evidence="6 8" id="KW-0012">Acyltransferase</keyword>
<dbReference type="Pfam" id="PF00696">
    <property type="entry name" value="AA_kinase"/>
    <property type="match status" value="1"/>
</dbReference>
<evidence type="ECO:0000256" key="5">
    <source>
        <dbReference type="ARBA" id="ARBA00022679"/>
    </source>
</evidence>
<keyword evidence="5 8" id="KW-0808">Transferase</keyword>
<dbReference type="OrthoDB" id="9802238at2"/>
<dbReference type="PIRSF" id="PIRSF000423">
    <property type="entry name" value="ArgA"/>
    <property type="match status" value="1"/>
</dbReference>
<dbReference type="InterPro" id="IPR000182">
    <property type="entry name" value="GNAT_dom"/>
</dbReference>
<comment type="catalytic activity">
    <reaction evidence="7 8">
        <text>L-glutamate + acetyl-CoA = N-acetyl-L-glutamate + CoA + H(+)</text>
        <dbReference type="Rhea" id="RHEA:24292"/>
        <dbReference type="ChEBI" id="CHEBI:15378"/>
        <dbReference type="ChEBI" id="CHEBI:29985"/>
        <dbReference type="ChEBI" id="CHEBI:44337"/>
        <dbReference type="ChEBI" id="CHEBI:57287"/>
        <dbReference type="ChEBI" id="CHEBI:57288"/>
        <dbReference type="EC" id="2.3.1.1"/>
    </reaction>
</comment>
<evidence type="ECO:0000313" key="12">
    <source>
        <dbReference type="Proteomes" id="UP000197424"/>
    </source>
</evidence>
<sequence>MDTSAFVQSFREAAPYIHTFRGQTFVIGFGGELVESDRFSQLSHDINLLVSLGIRIVLVHGARPQVESLLALRGQTRQHHRGRRITDATAMDAVKYGIGYTRAEIEAQLSVALPDSPMAGANLRVAGGNYLVACPMGVLDGVDMQYSGAVRRVDTQAITQRLAAGELVLLSPIGYSPTGESFSLSMEEVAAHTATSLKADKLMYLVDTPTGVHSASGQLLREFSPEEGQAWLESSADHLPGEFRLCFASAIKAAGLGVKRCHLVSQSVDGALLKELFTHAGSGTVVSDAPLVVLRQARFDDLQRLLQIIRPLEQEGKLVPREEEMIELNLDHYTVVEHDGKLTGCVAMFDYPESGMAELCCLAVAPPWRFRGYGEALLHHVEQRARDKHIDTLFVLTTQTAHFFIERGFALTSPDVLPPVKRQHYNPERGSKVLVRRLSTPHA</sequence>
<evidence type="ECO:0000256" key="4">
    <source>
        <dbReference type="ARBA" id="ARBA00022605"/>
    </source>
</evidence>
<dbReference type="EMBL" id="JAJAXM010000009">
    <property type="protein sequence ID" value="MCG9025664.1"/>
    <property type="molecule type" value="Genomic_DNA"/>
</dbReference>
<dbReference type="GO" id="GO:0005737">
    <property type="term" value="C:cytoplasm"/>
    <property type="evidence" value="ECO:0007669"/>
    <property type="project" value="UniProtKB-SubCell"/>
</dbReference>
<proteinExistence type="inferred from homology"/>
<reference evidence="11 13" key="4">
    <citation type="submission" date="2021-10" db="EMBL/GenBank/DDBJ databases">
        <title>Whole-genome sequencing analysis of Laribacter hongkongensis: virulence gene profiles, carbohydrate-active enzyme prediction, and antimicrobial resistance characterization.</title>
        <authorList>
            <person name="Yuan P."/>
            <person name="Zhan Y."/>
            <person name="Chen D."/>
        </authorList>
    </citation>
    <scope>NUCLEOTIDE SEQUENCE [LARGE SCALE GENOMIC DNA]</scope>
    <source>
        <strain evidence="11 13">W67</strain>
    </source>
</reference>
<comment type="miscellaneous">
    <text evidence="8">In bacteria which possess the bifunctional enzyme ornithine acetyltransferase/N-acetylglutamate synthase (ArgJ), ArgA fulfills an anaplerotic role.</text>
</comment>
<dbReference type="EMBL" id="CP022115">
    <property type="protein sequence ID" value="ASJ25239.1"/>
    <property type="molecule type" value="Genomic_DNA"/>
</dbReference>
<evidence type="ECO:0000256" key="2">
    <source>
        <dbReference type="ARBA" id="ARBA00009145"/>
    </source>
</evidence>
<evidence type="ECO:0000259" key="9">
    <source>
        <dbReference type="PROSITE" id="PS51186"/>
    </source>
</evidence>
<dbReference type="CDD" id="cd04301">
    <property type="entry name" value="NAT_SF"/>
    <property type="match status" value="1"/>
</dbReference>
<comment type="similarity">
    <text evidence="2 8">Belongs to the acetyltransferase family. ArgA subfamily.</text>
</comment>
<dbReference type="NCBIfam" id="NF003641">
    <property type="entry name" value="PRK05279.1"/>
    <property type="match status" value="1"/>
</dbReference>
<dbReference type="UniPathway" id="UPA00068">
    <property type="reaction ID" value="UER00106"/>
</dbReference>
<reference evidence="10" key="3">
    <citation type="submission" date="2017-06" db="EMBL/GenBank/DDBJ databases">
        <authorList>
            <person name="Kim H.J."/>
            <person name="Triplett B.A."/>
        </authorList>
    </citation>
    <scope>NUCLEOTIDE SEQUENCE</scope>
    <source>
        <strain evidence="10">HLGZ1</strain>
    </source>
</reference>
<comment type="subcellular location">
    <subcellularLocation>
        <location evidence="8">Cytoplasm</location>
    </subcellularLocation>
</comment>
<evidence type="ECO:0000256" key="1">
    <source>
        <dbReference type="ARBA" id="ARBA00004925"/>
    </source>
</evidence>
<organism evidence="10 12">
    <name type="scientific">Laribacter hongkongensis</name>
    <dbReference type="NCBI Taxonomy" id="168471"/>
    <lineage>
        <taxon>Bacteria</taxon>
        <taxon>Pseudomonadati</taxon>
        <taxon>Pseudomonadota</taxon>
        <taxon>Betaproteobacteria</taxon>
        <taxon>Neisseriales</taxon>
        <taxon>Aquaspirillaceae</taxon>
        <taxon>Laribacter</taxon>
    </lineage>
</organism>
<evidence type="ECO:0000256" key="8">
    <source>
        <dbReference type="HAMAP-Rule" id="MF_01105"/>
    </source>
</evidence>
<feature type="domain" description="N-acetyltransferase" evidence="9">
    <location>
        <begin position="292"/>
        <end position="439"/>
    </location>
</feature>
<evidence type="ECO:0000256" key="6">
    <source>
        <dbReference type="ARBA" id="ARBA00023315"/>
    </source>
</evidence>
<dbReference type="PANTHER" id="PTHR30602">
    <property type="entry name" value="AMINO-ACID ACETYLTRANSFERASE"/>
    <property type="match status" value="1"/>
</dbReference>
<dbReference type="InterPro" id="IPR001048">
    <property type="entry name" value="Asp/Glu/Uridylate_kinase"/>
</dbReference>
<dbReference type="Proteomes" id="UP000197424">
    <property type="component" value="Chromosome"/>
</dbReference>
<dbReference type="InterPro" id="IPR010167">
    <property type="entry name" value="NH2A_AcTrfase"/>
</dbReference>
<evidence type="ECO:0000313" key="13">
    <source>
        <dbReference type="Proteomes" id="UP001200247"/>
    </source>
</evidence>
<keyword evidence="3 8" id="KW-0055">Arginine biosynthesis</keyword>
<dbReference type="InterPro" id="IPR016181">
    <property type="entry name" value="Acyl_CoA_acyltransferase"/>
</dbReference>
<evidence type="ECO:0000313" key="10">
    <source>
        <dbReference type="EMBL" id="ASJ25239.1"/>
    </source>
</evidence>
<name>A0A248LL56_9NEIS</name>
<dbReference type="AlphaFoldDB" id="A0A248LL56"/>